<evidence type="ECO:0000259" key="2">
    <source>
        <dbReference type="Pfam" id="PF04892"/>
    </source>
</evidence>
<keyword evidence="1" id="KW-1133">Transmembrane helix</keyword>
<evidence type="ECO:0000313" key="3">
    <source>
        <dbReference type="EMBL" id="KGO80513.1"/>
    </source>
</evidence>
<reference evidence="3 4" key="1">
    <citation type="submission" date="2013-09" db="EMBL/GenBank/DDBJ databases">
        <authorList>
            <person name="Zeng Z."/>
            <person name="Chen C."/>
        </authorList>
    </citation>
    <scope>NUCLEOTIDE SEQUENCE [LARGE SCALE GENOMIC DNA]</scope>
    <source>
        <strain evidence="3 4">F44-8</strain>
    </source>
</reference>
<comment type="caution">
    <text evidence="3">The sequence shown here is derived from an EMBL/GenBank/DDBJ whole genome shotgun (WGS) entry which is preliminary data.</text>
</comment>
<feature type="transmembrane region" description="Helical" evidence="1">
    <location>
        <begin position="7"/>
        <end position="26"/>
    </location>
</feature>
<evidence type="ECO:0000313" key="4">
    <source>
        <dbReference type="Proteomes" id="UP000030129"/>
    </source>
</evidence>
<keyword evidence="4" id="KW-1185">Reference proteome</keyword>
<keyword evidence="1" id="KW-0812">Transmembrane</keyword>
<dbReference type="PANTHER" id="PTHR28008:SF1">
    <property type="entry name" value="DOMAIN PROTEIN, PUTATIVE (AFU_ORTHOLOGUE AFUA_3G10980)-RELATED"/>
    <property type="match status" value="1"/>
</dbReference>
<feature type="transmembrane region" description="Helical" evidence="1">
    <location>
        <begin position="42"/>
        <end position="58"/>
    </location>
</feature>
<dbReference type="EMBL" id="JRLV01000010">
    <property type="protein sequence ID" value="KGO80513.1"/>
    <property type="molecule type" value="Genomic_DNA"/>
</dbReference>
<dbReference type="RefSeq" id="WP_035134062.1">
    <property type="nucleotide sequence ID" value="NZ_JRLV01000010.1"/>
</dbReference>
<dbReference type="Proteomes" id="UP000030129">
    <property type="component" value="Unassembled WGS sequence"/>
</dbReference>
<organism evidence="3 4">
    <name type="scientific">Flavobacterium beibuense F44-8</name>
    <dbReference type="NCBI Taxonomy" id="1406840"/>
    <lineage>
        <taxon>Bacteria</taxon>
        <taxon>Pseudomonadati</taxon>
        <taxon>Bacteroidota</taxon>
        <taxon>Flavobacteriia</taxon>
        <taxon>Flavobacteriales</taxon>
        <taxon>Flavobacteriaceae</taxon>
        <taxon>Flavobacterium</taxon>
    </lineage>
</organism>
<feature type="domain" description="VanZ-like" evidence="2">
    <location>
        <begin position="39"/>
        <end position="117"/>
    </location>
</feature>
<dbReference type="PANTHER" id="PTHR28008">
    <property type="entry name" value="DOMAIN PROTEIN, PUTATIVE (AFU_ORTHOLOGUE AFUA_3G10980)-RELATED"/>
    <property type="match status" value="1"/>
</dbReference>
<gene>
    <name evidence="3" type="ORF">Q763_10895</name>
</gene>
<dbReference type="eggNOG" id="COG5652">
    <property type="taxonomic scope" value="Bacteria"/>
</dbReference>
<feature type="transmembrane region" description="Helical" evidence="1">
    <location>
        <begin position="70"/>
        <end position="89"/>
    </location>
</feature>
<keyword evidence="1" id="KW-0472">Membrane</keyword>
<name>A0A0A2LMT4_9FLAO</name>
<proteinExistence type="predicted"/>
<feature type="transmembrane region" description="Helical" evidence="1">
    <location>
        <begin position="101"/>
        <end position="118"/>
    </location>
</feature>
<dbReference type="AlphaFoldDB" id="A0A0A2LMT4"/>
<evidence type="ECO:0000256" key="1">
    <source>
        <dbReference type="SAM" id="Phobius"/>
    </source>
</evidence>
<accession>A0A0A2LMT4</accession>
<dbReference type="NCBIfam" id="NF037970">
    <property type="entry name" value="vanZ_1"/>
    <property type="match status" value="1"/>
</dbReference>
<dbReference type="Pfam" id="PF04892">
    <property type="entry name" value="VanZ"/>
    <property type="match status" value="1"/>
</dbReference>
<dbReference type="STRING" id="1406840.Q763_10895"/>
<dbReference type="InterPro" id="IPR006976">
    <property type="entry name" value="VanZ-like"/>
</dbReference>
<sequence length="122" mass="14205">MAHNKSFWGAVIWLVVITVMCLMPASNFNEFEEFPIPYKDKIVHFTFYFVLVLLWNYAFKMKQNIKVRLLIFTGAVFYGVVIELCQKLFTVTRSPDITDALVNTFGALLGTILFWLLNKNKQ</sequence>
<protein>
    <recommendedName>
        <fullName evidence="2">VanZ-like domain-containing protein</fullName>
    </recommendedName>
</protein>